<feature type="region of interest" description="Disordered" evidence="1">
    <location>
        <begin position="117"/>
        <end position="136"/>
    </location>
</feature>
<feature type="compositionally biased region" description="Low complexity" evidence="1">
    <location>
        <begin position="1"/>
        <end position="14"/>
    </location>
</feature>
<sequence length="136" mass="15421">MAESSVLERLLSSETRGPATPPKSDEVVDDYVAFGWLRGVKERAISLELRRRNGNVTAIGYAWLQKVEWNPSTGITLWFGNEKFTIQGQNLNAEVREDVRLFDGLIRHKVPWVQESSTNSQFESDGRSVRIESITP</sequence>
<dbReference type="OrthoDB" id="281003at2"/>
<dbReference type="AlphaFoldDB" id="A0A517SA54"/>
<organism evidence="2 3">
    <name type="scientific">Caulifigura coniformis</name>
    <dbReference type="NCBI Taxonomy" id="2527983"/>
    <lineage>
        <taxon>Bacteria</taxon>
        <taxon>Pseudomonadati</taxon>
        <taxon>Planctomycetota</taxon>
        <taxon>Planctomycetia</taxon>
        <taxon>Planctomycetales</taxon>
        <taxon>Planctomycetaceae</taxon>
        <taxon>Caulifigura</taxon>
    </lineage>
</organism>
<name>A0A517SA54_9PLAN</name>
<gene>
    <name evidence="2" type="ORF">Pan44_10190</name>
</gene>
<protein>
    <submittedName>
        <fullName evidence="2">Uncharacterized protein</fullName>
    </submittedName>
</protein>
<dbReference type="EMBL" id="CP036271">
    <property type="protein sequence ID" value="QDT53004.1"/>
    <property type="molecule type" value="Genomic_DNA"/>
</dbReference>
<evidence type="ECO:0000313" key="2">
    <source>
        <dbReference type="EMBL" id="QDT53004.1"/>
    </source>
</evidence>
<evidence type="ECO:0000313" key="3">
    <source>
        <dbReference type="Proteomes" id="UP000315700"/>
    </source>
</evidence>
<dbReference type="InParanoid" id="A0A517SA54"/>
<reference evidence="2 3" key="1">
    <citation type="submission" date="2019-02" db="EMBL/GenBank/DDBJ databases">
        <title>Deep-cultivation of Planctomycetes and their phenomic and genomic characterization uncovers novel biology.</title>
        <authorList>
            <person name="Wiegand S."/>
            <person name="Jogler M."/>
            <person name="Boedeker C."/>
            <person name="Pinto D."/>
            <person name="Vollmers J."/>
            <person name="Rivas-Marin E."/>
            <person name="Kohn T."/>
            <person name="Peeters S.H."/>
            <person name="Heuer A."/>
            <person name="Rast P."/>
            <person name="Oberbeckmann S."/>
            <person name="Bunk B."/>
            <person name="Jeske O."/>
            <person name="Meyerdierks A."/>
            <person name="Storesund J.E."/>
            <person name="Kallscheuer N."/>
            <person name="Luecker S."/>
            <person name="Lage O.M."/>
            <person name="Pohl T."/>
            <person name="Merkel B.J."/>
            <person name="Hornburger P."/>
            <person name="Mueller R.-W."/>
            <person name="Bruemmer F."/>
            <person name="Labrenz M."/>
            <person name="Spormann A.M."/>
            <person name="Op den Camp H."/>
            <person name="Overmann J."/>
            <person name="Amann R."/>
            <person name="Jetten M.S.M."/>
            <person name="Mascher T."/>
            <person name="Medema M.H."/>
            <person name="Devos D.P."/>
            <person name="Kaster A.-K."/>
            <person name="Ovreas L."/>
            <person name="Rohde M."/>
            <person name="Galperin M.Y."/>
            <person name="Jogler C."/>
        </authorList>
    </citation>
    <scope>NUCLEOTIDE SEQUENCE [LARGE SCALE GENOMIC DNA]</scope>
    <source>
        <strain evidence="2 3">Pan44</strain>
    </source>
</reference>
<evidence type="ECO:0000256" key="1">
    <source>
        <dbReference type="SAM" id="MobiDB-lite"/>
    </source>
</evidence>
<dbReference type="KEGG" id="ccos:Pan44_10190"/>
<proteinExistence type="predicted"/>
<accession>A0A517SA54</accession>
<dbReference type="RefSeq" id="WP_145027840.1">
    <property type="nucleotide sequence ID" value="NZ_CP036271.1"/>
</dbReference>
<dbReference type="Proteomes" id="UP000315700">
    <property type="component" value="Chromosome"/>
</dbReference>
<feature type="region of interest" description="Disordered" evidence="1">
    <location>
        <begin position="1"/>
        <end position="24"/>
    </location>
</feature>
<keyword evidence="3" id="KW-1185">Reference proteome</keyword>